<evidence type="ECO:0000256" key="5">
    <source>
        <dbReference type="ARBA" id="ARBA00023128"/>
    </source>
</evidence>
<dbReference type="Proteomes" id="UP000694867">
    <property type="component" value="Unplaced"/>
</dbReference>
<name>A0AAJ6QTI9_9ACAR</name>
<dbReference type="GO" id="GO:0032981">
    <property type="term" value="P:mitochondrial respiratory chain complex I assembly"/>
    <property type="evidence" value="ECO:0007669"/>
    <property type="project" value="TreeGrafter"/>
</dbReference>
<evidence type="ECO:0000256" key="4">
    <source>
        <dbReference type="ARBA" id="ARBA00022679"/>
    </source>
</evidence>
<dbReference type="EC" id="2.1.1.320" evidence="7"/>
<dbReference type="Pfam" id="PF02636">
    <property type="entry name" value="Methyltransf_28"/>
    <property type="match status" value="1"/>
</dbReference>
<dbReference type="PANTHER" id="PTHR12049:SF7">
    <property type="entry name" value="PROTEIN ARGININE METHYLTRANSFERASE NDUFAF7, MITOCHONDRIAL"/>
    <property type="match status" value="1"/>
</dbReference>
<protein>
    <recommendedName>
        <fullName evidence="7">Protein arginine methyltransferase NDUFAF7</fullName>
        <ecNumber evidence="7">2.1.1.320</ecNumber>
    </recommendedName>
</protein>
<organism evidence="8 9">
    <name type="scientific">Galendromus occidentalis</name>
    <name type="common">western predatory mite</name>
    <dbReference type="NCBI Taxonomy" id="34638"/>
    <lineage>
        <taxon>Eukaryota</taxon>
        <taxon>Metazoa</taxon>
        <taxon>Ecdysozoa</taxon>
        <taxon>Arthropoda</taxon>
        <taxon>Chelicerata</taxon>
        <taxon>Arachnida</taxon>
        <taxon>Acari</taxon>
        <taxon>Parasitiformes</taxon>
        <taxon>Mesostigmata</taxon>
        <taxon>Gamasina</taxon>
        <taxon>Phytoseioidea</taxon>
        <taxon>Phytoseiidae</taxon>
        <taxon>Typhlodrominae</taxon>
        <taxon>Galendromus</taxon>
    </lineage>
</organism>
<evidence type="ECO:0000313" key="9">
    <source>
        <dbReference type="RefSeq" id="XP_003743378.2"/>
    </source>
</evidence>
<evidence type="ECO:0000256" key="7">
    <source>
        <dbReference type="RuleBase" id="RU364114"/>
    </source>
</evidence>
<reference evidence="9" key="1">
    <citation type="submission" date="2025-08" db="UniProtKB">
        <authorList>
            <consortium name="RefSeq"/>
        </authorList>
    </citation>
    <scope>IDENTIFICATION</scope>
</reference>
<evidence type="ECO:0000256" key="2">
    <source>
        <dbReference type="ARBA" id="ARBA00005891"/>
    </source>
</evidence>
<dbReference type="InterPro" id="IPR029063">
    <property type="entry name" value="SAM-dependent_MTases_sf"/>
</dbReference>
<dbReference type="AlphaFoldDB" id="A0AAJ6QTI9"/>
<proteinExistence type="inferred from homology"/>
<evidence type="ECO:0000256" key="6">
    <source>
        <dbReference type="ARBA" id="ARBA00048612"/>
    </source>
</evidence>
<dbReference type="GO" id="GO:0032259">
    <property type="term" value="P:methylation"/>
    <property type="evidence" value="ECO:0007669"/>
    <property type="project" value="UniProtKB-KW"/>
</dbReference>
<comment type="function">
    <text evidence="7">Arginine methyltransferase involved in the assembly or stability of mitochondrial NADH:ubiquinone oxidoreductase complex (complex I).</text>
</comment>
<dbReference type="GO" id="GO:0035243">
    <property type="term" value="F:protein-arginine omega-N symmetric methyltransferase activity"/>
    <property type="evidence" value="ECO:0007669"/>
    <property type="project" value="UniProtKB-EC"/>
</dbReference>
<gene>
    <name evidence="9" type="primary">LOC100897393</name>
</gene>
<dbReference type="RefSeq" id="XP_003743378.2">
    <property type="nucleotide sequence ID" value="XM_003743330.2"/>
</dbReference>
<keyword evidence="4 7" id="KW-0808">Transferase</keyword>
<evidence type="ECO:0000313" key="8">
    <source>
        <dbReference type="Proteomes" id="UP000694867"/>
    </source>
</evidence>
<dbReference type="InterPro" id="IPR003788">
    <property type="entry name" value="NDUFAF7"/>
</dbReference>
<dbReference type="Gene3D" id="3.40.50.12710">
    <property type="match status" value="1"/>
</dbReference>
<comment type="catalytic activity">
    <reaction evidence="6 7">
        <text>L-arginyl-[protein] + 2 S-adenosyl-L-methionine = N(omega),N(omega)'-dimethyl-L-arginyl-[protein] + 2 S-adenosyl-L-homocysteine + 2 H(+)</text>
        <dbReference type="Rhea" id="RHEA:48108"/>
        <dbReference type="Rhea" id="RHEA-COMP:10532"/>
        <dbReference type="Rhea" id="RHEA-COMP:11992"/>
        <dbReference type="ChEBI" id="CHEBI:15378"/>
        <dbReference type="ChEBI" id="CHEBI:29965"/>
        <dbReference type="ChEBI" id="CHEBI:57856"/>
        <dbReference type="ChEBI" id="CHEBI:59789"/>
        <dbReference type="ChEBI" id="CHEBI:88221"/>
        <dbReference type="EC" id="2.1.1.320"/>
    </reaction>
</comment>
<sequence length="360" mass="40630">MREVLVNPQAGYYMHRDVFGQAGDFTTSPEVSQMFGEMIGVWMLNEWFKAGMPQPVQLVETGPGRGTLMSDIIRVFSKYNELIESLHVRLVEVSPHLARVQEECLCGTSTASNWTGDAFKTSTSRNGIPISWYRDIQLVPKAFSFFLAHEFLDALPVHKFQRTESGWREILVDICESPDSPLHLKMVLTPSRSPATMLIPEGEERKHLEICPQAGVFVEHLAERLEESGGVSLIVDYGHMGEKEDTFRAFKNHQLHDPLSLPGSADLTADVDFEYLRRCVEGKAYTFGPVSQGKYLTSMGIGVRLRKLLEVTRDRKEAENLLSAYDMLVSPQKMGERFKFFAMFPKAMTQLLESNPPAGF</sequence>
<comment type="similarity">
    <text evidence="2 7">Belongs to the NDUFAF7 family.</text>
</comment>
<dbReference type="GeneID" id="100897393"/>
<keyword evidence="8" id="KW-1185">Reference proteome</keyword>
<dbReference type="GO" id="GO:0005739">
    <property type="term" value="C:mitochondrion"/>
    <property type="evidence" value="ECO:0007669"/>
    <property type="project" value="UniProtKB-SubCell"/>
</dbReference>
<dbReference type="SUPFAM" id="SSF53335">
    <property type="entry name" value="S-adenosyl-L-methionine-dependent methyltransferases"/>
    <property type="match status" value="1"/>
</dbReference>
<dbReference type="InterPro" id="IPR038375">
    <property type="entry name" value="NDUFAF7_sf"/>
</dbReference>
<accession>A0AAJ6QTI9</accession>
<dbReference type="KEGG" id="goe:100897393"/>
<comment type="subcellular location">
    <subcellularLocation>
        <location evidence="1 7">Mitochondrion</location>
    </subcellularLocation>
</comment>
<evidence type="ECO:0000256" key="1">
    <source>
        <dbReference type="ARBA" id="ARBA00004173"/>
    </source>
</evidence>
<evidence type="ECO:0000256" key="3">
    <source>
        <dbReference type="ARBA" id="ARBA00022603"/>
    </source>
</evidence>
<keyword evidence="5 7" id="KW-0496">Mitochondrion</keyword>
<keyword evidence="3 7" id="KW-0489">Methyltransferase</keyword>
<dbReference type="PANTHER" id="PTHR12049">
    <property type="entry name" value="PROTEIN ARGININE METHYLTRANSFERASE NDUFAF7, MITOCHONDRIAL"/>
    <property type="match status" value="1"/>
</dbReference>